<dbReference type="AlphaFoldDB" id="A0AA40CQ96"/>
<keyword evidence="3" id="KW-1185">Reference proteome</keyword>
<protein>
    <submittedName>
        <fullName evidence="2">Uncharacterized protein</fullName>
    </submittedName>
</protein>
<evidence type="ECO:0000256" key="1">
    <source>
        <dbReference type="SAM" id="SignalP"/>
    </source>
</evidence>
<reference evidence="2" key="1">
    <citation type="submission" date="2023-06" db="EMBL/GenBank/DDBJ databases">
        <title>Genome-scale phylogeny and comparative genomics of the fungal order Sordariales.</title>
        <authorList>
            <consortium name="Lawrence Berkeley National Laboratory"/>
            <person name="Hensen N."/>
            <person name="Bonometti L."/>
            <person name="Westerberg I."/>
            <person name="Brannstrom I.O."/>
            <person name="Guillou S."/>
            <person name="Cros-Aarteil S."/>
            <person name="Calhoun S."/>
            <person name="Haridas S."/>
            <person name="Kuo A."/>
            <person name="Mondo S."/>
            <person name="Pangilinan J."/>
            <person name="Riley R."/>
            <person name="Labutti K."/>
            <person name="Andreopoulos B."/>
            <person name="Lipzen A."/>
            <person name="Chen C."/>
            <person name="Yanf M."/>
            <person name="Daum C."/>
            <person name="Ng V."/>
            <person name="Clum A."/>
            <person name="Steindorff A."/>
            <person name="Ohm R."/>
            <person name="Martin F."/>
            <person name="Silar P."/>
            <person name="Natvig D."/>
            <person name="Lalanne C."/>
            <person name="Gautier V."/>
            <person name="Ament-Velasquez S.L."/>
            <person name="Kruys A."/>
            <person name="Hutchinson M.I."/>
            <person name="Powell A.J."/>
            <person name="Barry K."/>
            <person name="Miller A.N."/>
            <person name="Grigoriev I.V."/>
            <person name="Debuchy R."/>
            <person name="Gladieux P."/>
            <person name="Thoren M.H."/>
            <person name="Johannesson H."/>
        </authorList>
    </citation>
    <scope>NUCLEOTIDE SEQUENCE</scope>
    <source>
        <strain evidence="2">SMH2532-1</strain>
    </source>
</reference>
<dbReference type="Proteomes" id="UP001174936">
    <property type="component" value="Unassembled WGS sequence"/>
</dbReference>
<organism evidence="2 3">
    <name type="scientific">Cercophora newfieldiana</name>
    <dbReference type="NCBI Taxonomy" id="92897"/>
    <lineage>
        <taxon>Eukaryota</taxon>
        <taxon>Fungi</taxon>
        <taxon>Dikarya</taxon>
        <taxon>Ascomycota</taxon>
        <taxon>Pezizomycotina</taxon>
        <taxon>Sordariomycetes</taxon>
        <taxon>Sordariomycetidae</taxon>
        <taxon>Sordariales</taxon>
        <taxon>Lasiosphaeriaceae</taxon>
        <taxon>Cercophora</taxon>
    </lineage>
</organism>
<feature type="signal peptide" evidence="1">
    <location>
        <begin position="1"/>
        <end position="15"/>
    </location>
</feature>
<accession>A0AA40CQ96</accession>
<evidence type="ECO:0000313" key="2">
    <source>
        <dbReference type="EMBL" id="KAK0647135.1"/>
    </source>
</evidence>
<sequence length="144" mass="16440">MKLTTILFLPVLVSASSLLSKRCRIGYSIQPCWVRWDHSECEAYVPRGVTYSFDEPNHQITITGLCESCSRALAREDTLKRTDTWAAAFGKVEDRGNGTFVISYDKESFRELNNMKFLQGLRPHPQEWGTSCVWIEGDPEPGYE</sequence>
<dbReference type="EMBL" id="JAULSV010000004">
    <property type="protein sequence ID" value="KAK0647135.1"/>
    <property type="molecule type" value="Genomic_DNA"/>
</dbReference>
<feature type="chain" id="PRO_5041204421" evidence="1">
    <location>
        <begin position="16"/>
        <end position="144"/>
    </location>
</feature>
<keyword evidence="1" id="KW-0732">Signal</keyword>
<comment type="caution">
    <text evidence="2">The sequence shown here is derived from an EMBL/GenBank/DDBJ whole genome shotgun (WGS) entry which is preliminary data.</text>
</comment>
<name>A0AA40CQ96_9PEZI</name>
<gene>
    <name evidence="2" type="ORF">B0T16DRAFT_328352</name>
</gene>
<proteinExistence type="predicted"/>
<evidence type="ECO:0000313" key="3">
    <source>
        <dbReference type="Proteomes" id="UP001174936"/>
    </source>
</evidence>